<sequence>MAEGKFLNIANAAGAVGGALVGGLGVLFALGDTSPKSLSGMASSLDRIAENLEKMQDIDPSAAGEAADVLTRADAISRKVAEKAAGLQLPNVDGVLLTDEGVAVPARETKTIVMGNGERVSMSYLDRTTKGYTMTINGQEGLFPIGARIHTSEDGKCFVEFLRTEDHFSKAIVRAVCE</sequence>
<dbReference type="STRING" id="1280952.HJA_17093"/>
<protein>
    <submittedName>
        <fullName evidence="2">Uncharacterized protein</fullName>
    </submittedName>
</protein>
<dbReference type="EMBL" id="ARYJ01000019">
    <property type="protein sequence ID" value="KCZ83329.1"/>
    <property type="molecule type" value="Genomic_DNA"/>
</dbReference>
<accession>A0A059F6T8</accession>
<dbReference type="RefSeq" id="WP_035584812.1">
    <property type="nucleotide sequence ID" value="NZ_ARYJ01000019.1"/>
</dbReference>
<evidence type="ECO:0000313" key="3">
    <source>
        <dbReference type="Proteomes" id="UP000024816"/>
    </source>
</evidence>
<keyword evidence="3" id="KW-1185">Reference proteome</keyword>
<evidence type="ECO:0000313" key="2">
    <source>
        <dbReference type="EMBL" id="KCZ83329.1"/>
    </source>
</evidence>
<organism evidence="2 3">
    <name type="scientific">Hyphomonas jannaschiana VP2</name>
    <dbReference type="NCBI Taxonomy" id="1280952"/>
    <lineage>
        <taxon>Bacteria</taxon>
        <taxon>Pseudomonadati</taxon>
        <taxon>Pseudomonadota</taxon>
        <taxon>Alphaproteobacteria</taxon>
        <taxon>Hyphomonadales</taxon>
        <taxon>Hyphomonadaceae</taxon>
        <taxon>Hyphomonas</taxon>
    </lineage>
</organism>
<name>A0A059F6T8_9PROT</name>
<comment type="caution">
    <text evidence="2">The sequence shown here is derived from an EMBL/GenBank/DDBJ whole genome shotgun (WGS) entry which is preliminary data.</text>
</comment>
<reference evidence="2 3" key="1">
    <citation type="journal article" date="2014" name="Antonie Van Leeuwenhoek">
        <title>Hyphomonas beringensis sp. nov. and Hyphomonas chukchiensis sp. nov., isolated from surface seawater of the Bering Sea and Chukchi Sea.</title>
        <authorList>
            <person name="Li C."/>
            <person name="Lai Q."/>
            <person name="Li G."/>
            <person name="Dong C."/>
            <person name="Wang J."/>
            <person name="Liao Y."/>
            <person name="Shao Z."/>
        </authorList>
    </citation>
    <scope>NUCLEOTIDE SEQUENCE [LARGE SCALE GENOMIC DNA]</scope>
    <source>
        <strain evidence="2 3">VP2</strain>
    </source>
</reference>
<keyword evidence="1" id="KW-0812">Transmembrane</keyword>
<gene>
    <name evidence="2" type="ORF">HJA_17093</name>
</gene>
<dbReference type="PATRIC" id="fig|1280952.3.peg.3418"/>
<keyword evidence="1" id="KW-0472">Membrane</keyword>
<dbReference type="Proteomes" id="UP000024816">
    <property type="component" value="Unassembled WGS sequence"/>
</dbReference>
<proteinExistence type="predicted"/>
<keyword evidence="1" id="KW-1133">Transmembrane helix</keyword>
<feature type="transmembrane region" description="Helical" evidence="1">
    <location>
        <begin position="6"/>
        <end position="31"/>
    </location>
</feature>
<evidence type="ECO:0000256" key="1">
    <source>
        <dbReference type="SAM" id="Phobius"/>
    </source>
</evidence>
<dbReference type="AlphaFoldDB" id="A0A059F6T8"/>